<feature type="domain" description="Bacterial bifunctional deaminase-reductase C-terminal" evidence="1">
    <location>
        <begin position="3"/>
        <end position="167"/>
    </location>
</feature>
<dbReference type="SUPFAM" id="SSF53597">
    <property type="entry name" value="Dihydrofolate reductase-like"/>
    <property type="match status" value="1"/>
</dbReference>
<dbReference type="AlphaFoldDB" id="A0A6B3LJ29"/>
<dbReference type="InterPro" id="IPR024072">
    <property type="entry name" value="DHFR-like_dom_sf"/>
</dbReference>
<organism evidence="2 3">
    <name type="scientific">Pontibacter burrus</name>
    <dbReference type="NCBI Taxonomy" id="2704466"/>
    <lineage>
        <taxon>Bacteria</taxon>
        <taxon>Pseudomonadati</taxon>
        <taxon>Bacteroidota</taxon>
        <taxon>Cytophagia</taxon>
        <taxon>Cytophagales</taxon>
        <taxon>Hymenobacteraceae</taxon>
        <taxon>Pontibacter</taxon>
    </lineage>
</organism>
<dbReference type="GO" id="GO:0008703">
    <property type="term" value="F:5-amino-6-(5-phosphoribosylamino)uracil reductase activity"/>
    <property type="evidence" value="ECO:0007669"/>
    <property type="project" value="InterPro"/>
</dbReference>
<protein>
    <submittedName>
        <fullName evidence="2">Dihydrofolate reductase</fullName>
    </submittedName>
</protein>
<gene>
    <name evidence="2" type="ORF">GXP69_03190</name>
</gene>
<accession>A0A6B3LJ29</accession>
<dbReference type="Proteomes" id="UP000474777">
    <property type="component" value="Unassembled WGS sequence"/>
</dbReference>
<comment type="caution">
    <text evidence="2">The sequence shown here is derived from an EMBL/GenBank/DDBJ whole genome shotgun (WGS) entry which is preliminary data.</text>
</comment>
<evidence type="ECO:0000259" key="1">
    <source>
        <dbReference type="Pfam" id="PF01872"/>
    </source>
</evidence>
<dbReference type="GO" id="GO:0009231">
    <property type="term" value="P:riboflavin biosynthetic process"/>
    <property type="evidence" value="ECO:0007669"/>
    <property type="project" value="InterPro"/>
</dbReference>
<dbReference type="InterPro" id="IPR050765">
    <property type="entry name" value="Riboflavin_Biosynth_HTPR"/>
</dbReference>
<name>A0A6B3LJ29_9BACT</name>
<dbReference type="PANTHER" id="PTHR38011">
    <property type="entry name" value="DIHYDROFOLATE REDUCTASE FAMILY PROTEIN (AFU_ORTHOLOGUE AFUA_8G06820)"/>
    <property type="match status" value="1"/>
</dbReference>
<dbReference type="InterPro" id="IPR002734">
    <property type="entry name" value="RibDG_C"/>
</dbReference>
<evidence type="ECO:0000313" key="2">
    <source>
        <dbReference type="EMBL" id="NEM96689.1"/>
    </source>
</evidence>
<proteinExistence type="predicted"/>
<evidence type="ECO:0000313" key="3">
    <source>
        <dbReference type="Proteomes" id="UP000474777"/>
    </source>
</evidence>
<dbReference type="EMBL" id="JAAGWD010000001">
    <property type="protein sequence ID" value="NEM96689.1"/>
    <property type="molecule type" value="Genomic_DNA"/>
</dbReference>
<dbReference type="Gene3D" id="3.40.430.10">
    <property type="entry name" value="Dihydrofolate Reductase, subunit A"/>
    <property type="match status" value="1"/>
</dbReference>
<dbReference type="Pfam" id="PF01872">
    <property type="entry name" value="RibD_C"/>
    <property type="match status" value="1"/>
</dbReference>
<dbReference type="PANTHER" id="PTHR38011:SF11">
    <property type="entry name" value="2,5-DIAMINO-6-RIBOSYLAMINO-4(3H)-PYRIMIDINONE 5'-PHOSPHATE REDUCTASE"/>
    <property type="match status" value="1"/>
</dbReference>
<keyword evidence="3" id="KW-1185">Reference proteome</keyword>
<sequence>MRQVILYIAASLDGYIARPDGSIDWLEDETYRLEGEDYGYNSFQQAIDTTLMGNSTYKVVKGMEMPFPYPDKTNYVFTRSSHPEAAFVKFVQEDPVSFVKQLKKQEGKDIWLIGGGQLNMQLLNARLVDEMIITFVPLILGRGIPLFASGVSEKMLKVQDVATYRNGFVQVKFKL</sequence>
<dbReference type="RefSeq" id="WP_163912291.1">
    <property type="nucleotide sequence ID" value="NZ_JAAGWD010000001.1"/>
</dbReference>
<reference evidence="2 3" key="1">
    <citation type="submission" date="2020-02" db="EMBL/GenBank/DDBJ databases">
        <authorList>
            <person name="Kim M.K."/>
        </authorList>
    </citation>
    <scope>NUCLEOTIDE SEQUENCE [LARGE SCALE GENOMIC DNA]</scope>
    <source>
        <strain evidence="2 3">BT327</strain>
    </source>
</reference>